<evidence type="ECO:0000256" key="3">
    <source>
        <dbReference type="ARBA" id="ARBA00007574"/>
    </source>
</evidence>
<comment type="similarity">
    <text evidence="3">Belongs to the sarcoglycan beta/delta/gamma/zeta family.</text>
</comment>
<dbReference type="PANTHER" id="PTHR12939">
    <property type="entry name" value="SARCOGLYCAN"/>
    <property type="match status" value="1"/>
</dbReference>
<feature type="transmembrane region" description="Helical" evidence="13">
    <location>
        <begin position="54"/>
        <end position="77"/>
    </location>
</feature>
<evidence type="ECO:0000313" key="14">
    <source>
        <dbReference type="Proteomes" id="UP000046395"/>
    </source>
</evidence>
<keyword evidence="4" id="KW-1003">Cell membrane</keyword>
<dbReference type="Proteomes" id="UP000046395">
    <property type="component" value="Unassembled WGS sequence"/>
</dbReference>
<dbReference type="PANTHER" id="PTHR12939:SF10">
    <property type="entry name" value="EG:4F1.1 PROTEIN"/>
    <property type="match status" value="1"/>
</dbReference>
<keyword evidence="10" id="KW-1015">Disulfide bond</keyword>
<protein>
    <submittedName>
        <fullName evidence="15">Sarcoglycan complex subunit protein</fullName>
    </submittedName>
</protein>
<dbReference type="Pfam" id="PF04790">
    <property type="entry name" value="Sarcoglycan_1"/>
    <property type="match status" value="1"/>
</dbReference>
<dbReference type="STRING" id="70415.A0A5S6Q9Y7"/>
<dbReference type="GO" id="GO:0042383">
    <property type="term" value="C:sarcolemma"/>
    <property type="evidence" value="ECO:0007669"/>
    <property type="project" value="UniProtKB-SubCell"/>
</dbReference>
<dbReference type="GO" id="GO:0005856">
    <property type="term" value="C:cytoskeleton"/>
    <property type="evidence" value="ECO:0007669"/>
    <property type="project" value="UniProtKB-SubCell"/>
</dbReference>
<evidence type="ECO:0000256" key="6">
    <source>
        <dbReference type="ARBA" id="ARBA00022692"/>
    </source>
</evidence>
<keyword evidence="12" id="KW-0206">Cytoskeleton</keyword>
<evidence type="ECO:0000256" key="1">
    <source>
        <dbReference type="ARBA" id="ARBA00004245"/>
    </source>
</evidence>
<evidence type="ECO:0000256" key="9">
    <source>
        <dbReference type="ARBA" id="ARBA00023136"/>
    </source>
</evidence>
<evidence type="ECO:0000256" key="11">
    <source>
        <dbReference type="ARBA" id="ARBA00023180"/>
    </source>
</evidence>
<organism evidence="14 15">
    <name type="scientific">Trichuris muris</name>
    <name type="common">Mouse whipworm</name>
    <dbReference type="NCBI Taxonomy" id="70415"/>
    <lineage>
        <taxon>Eukaryota</taxon>
        <taxon>Metazoa</taxon>
        <taxon>Ecdysozoa</taxon>
        <taxon>Nematoda</taxon>
        <taxon>Enoplea</taxon>
        <taxon>Dorylaimia</taxon>
        <taxon>Trichinellida</taxon>
        <taxon>Trichuridae</taxon>
        <taxon>Trichuris</taxon>
    </lineage>
</organism>
<sequence length="306" mass="34029">MSSPTAPPIAGQPDWRKLPQTLTMYNNSTSHDGQSKMTDSTIYRIGIYGWRKRCLYAMILLLMVLIVANISLTFWIMSVLGFSLQGIGGLRISKDKLVVTGQAEFVNTVYLQKLSAPEKAPLMIESNRGVRLTARDQMSNVSSRLVLNEGKVQALCDRFDIINKEGKTVFSALEDEIAVRVENLRIISEGGSVFEGSIQTSVIRPEQDAPLLLESPTRGMEVEVAQDIEILSRAGDFKAEALHNILLESAAGEITLNSRKVYIDRLSRGSERGHMQYQVCLCENGRLFLAHNGVDCRASNEICDFR</sequence>
<keyword evidence="5" id="KW-0963">Cytoplasm</keyword>
<reference evidence="15" key="1">
    <citation type="submission" date="2019-12" db="UniProtKB">
        <authorList>
            <consortium name="WormBaseParasite"/>
        </authorList>
    </citation>
    <scope>IDENTIFICATION</scope>
</reference>
<accession>A0A5S6Q9Y7</accession>
<evidence type="ECO:0000256" key="8">
    <source>
        <dbReference type="ARBA" id="ARBA00022989"/>
    </source>
</evidence>
<keyword evidence="9 13" id="KW-0472">Membrane</keyword>
<evidence type="ECO:0000256" key="13">
    <source>
        <dbReference type="SAM" id="Phobius"/>
    </source>
</evidence>
<name>A0A5S6Q9Y7_TRIMR</name>
<evidence type="ECO:0000256" key="12">
    <source>
        <dbReference type="ARBA" id="ARBA00023212"/>
    </source>
</evidence>
<evidence type="ECO:0000256" key="5">
    <source>
        <dbReference type="ARBA" id="ARBA00022490"/>
    </source>
</evidence>
<dbReference type="InterPro" id="IPR039972">
    <property type="entry name" value="Sarcoglycan_gamma/delta/zeta"/>
</dbReference>
<comment type="subcellular location">
    <subcellularLocation>
        <location evidence="2">Cell membrane</location>
        <location evidence="2">Sarcolemma</location>
        <topology evidence="2">Single-pass type II membrane protein</topology>
    </subcellularLocation>
    <subcellularLocation>
        <location evidence="1">Cytoplasm</location>
        <location evidence="1">Cytoskeleton</location>
    </subcellularLocation>
</comment>
<proteinExistence type="inferred from homology"/>
<keyword evidence="14" id="KW-1185">Reference proteome</keyword>
<evidence type="ECO:0000313" key="15">
    <source>
        <dbReference type="WBParaSite" id="TMUE_1000004003.1"/>
    </source>
</evidence>
<keyword evidence="6 13" id="KW-0812">Transmembrane</keyword>
<dbReference type="AlphaFoldDB" id="A0A5S6Q9Y7"/>
<dbReference type="WBParaSite" id="TMUE_1000004003.1">
    <property type="protein sequence ID" value="TMUE_1000004003.1"/>
    <property type="gene ID" value="WBGene00302509"/>
</dbReference>
<keyword evidence="7" id="KW-0735">Signal-anchor</keyword>
<evidence type="ECO:0000256" key="10">
    <source>
        <dbReference type="ARBA" id="ARBA00023157"/>
    </source>
</evidence>
<dbReference type="GO" id="GO:0016012">
    <property type="term" value="C:sarcoglycan complex"/>
    <property type="evidence" value="ECO:0007669"/>
    <property type="project" value="InterPro"/>
</dbReference>
<evidence type="ECO:0000256" key="7">
    <source>
        <dbReference type="ARBA" id="ARBA00022968"/>
    </source>
</evidence>
<evidence type="ECO:0000256" key="4">
    <source>
        <dbReference type="ARBA" id="ARBA00022475"/>
    </source>
</evidence>
<dbReference type="InterPro" id="IPR006875">
    <property type="entry name" value="Sarcoglycan"/>
</dbReference>
<keyword evidence="8 13" id="KW-1133">Transmembrane helix</keyword>
<evidence type="ECO:0000256" key="2">
    <source>
        <dbReference type="ARBA" id="ARBA00004274"/>
    </source>
</evidence>
<keyword evidence="11" id="KW-0325">Glycoprotein</keyword>